<evidence type="ECO:0000313" key="5">
    <source>
        <dbReference type="EMBL" id="MBY8880828.1"/>
    </source>
</evidence>
<keyword evidence="6" id="KW-1185">Reference proteome</keyword>
<keyword evidence="1" id="KW-0808">Transferase</keyword>
<evidence type="ECO:0000313" key="6">
    <source>
        <dbReference type="Proteomes" id="UP000778578"/>
    </source>
</evidence>
<dbReference type="Gene3D" id="1.10.10.10">
    <property type="entry name" value="Winged helix-like DNA-binding domain superfamily/Winged helix DNA-binding domain"/>
    <property type="match status" value="1"/>
</dbReference>
<feature type="domain" description="N-acetyltransferase" evidence="4">
    <location>
        <begin position="150"/>
        <end position="310"/>
    </location>
</feature>
<dbReference type="SUPFAM" id="SSF46785">
    <property type="entry name" value="Winged helix' DNA-binding domain"/>
    <property type="match status" value="1"/>
</dbReference>
<dbReference type="SMART" id="SM00347">
    <property type="entry name" value="HTH_MARR"/>
    <property type="match status" value="1"/>
</dbReference>
<dbReference type="Pfam" id="PF00583">
    <property type="entry name" value="Acetyltransf_1"/>
    <property type="match status" value="1"/>
</dbReference>
<feature type="domain" description="HTH marR-type" evidence="3">
    <location>
        <begin position="1"/>
        <end position="135"/>
    </location>
</feature>
<evidence type="ECO:0000256" key="2">
    <source>
        <dbReference type="SAM" id="MobiDB-lite"/>
    </source>
</evidence>
<dbReference type="InterPro" id="IPR036388">
    <property type="entry name" value="WH-like_DNA-bd_sf"/>
</dbReference>
<protein>
    <submittedName>
        <fullName evidence="5">Helix-turn-helix domain-containing GNAT family N-acetyltransferase</fullName>
    </submittedName>
</protein>
<dbReference type="PANTHER" id="PTHR13947">
    <property type="entry name" value="GNAT FAMILY N-ACETYLTRANSFERASE"/>
    <property type="match status" value="1"/>
</dbReference>
<dbReference type="Gene3D" id="3.40.630.30">
    <property type="match status" value="1"/>
</dbReference>
<dbReference type="InterPro" id="IPR016181">
    <property type="entry name" value="Acyl_CoA_acyltransferase"/>
</dbReference>
<sequence length="328" mass="36687">MAVKEIREFNRFYTNLIGALDYSRHLHTPFTLTEARVLYELAHAPHTDAADLRVELSIDAGHLSRMLAKFEQQQLVTRRPSERDARRQRIELTSHGREAASLLEERSQEAVGTLVGGIPREERGRLTDAMRTVREILREDHPRGAEAHPAVLRAPRPGDLGWTIECNAAVYAEQFGWNEEYEALVATIVAGYATDHDPQAEAAWIAELDGERVGCVFCMRDDQPDTARLRLLVVDPAARGHGIGRMLVDTCIAFAKEAGYRQMVLWTNDILGDARRIYQRAGFELAAEKPHHSFGHDLVGQDWRLSLDATAPGRDGERPSAGATHNDA</sequence>
<dbReference type="InterPro" id="IPR000182">
    <property type="entry name" value="GNAT_dom"/>
</dbReference>
<proteinExistence type="predicted"/>
<dbReference type="Proteomes" id="UP000778578">
    <property type="component" value="Unassembled WGS sequence"/>
</dbReference>
<dbReference type="PROSITE" id="PS50995">
    <property type="entry name" value="HTH_MARR_2"/>
    <property type="match status" value="1"/>
</dbReference>
<dbReference type="InterPro" id="IPR036390">
    <property type="entry name" value="WH_DNA-bd_sf"/>
</dbReference>
<evidence type="ECO:0000259" key="4">
    <source>
        <dbReference type="PROSITE" id="PS51186"/>
    </source>
</evidence>
<dbReference type="Pfam" id="PF12802">
    <property type="entry name" value="MarR_2"/>
    <property type="match status" value="1"/>
</dbReference>
<dbReference type="RefSeq" id="WP_222966241.1">
    <property type="nucleotide sequence ID" value="NZ_JAINZZ010000037.1"/>
</dbReference>
<gene>
    <name evidence="5" type="ORF">K7862_24785</name>
</gene>
<name>A0ABS7QCF3_9ACTN</name>
<dbReference type="EMBL" id="JAINZZ010000037">
    <property type="protein sequence ID" value="MBY8880828.1"/>
    <property type="molecule type" value="Genomic_DNA"/>
</dbReference>
<dbReference type="InterPro" id="IPR050769">
    <property type="entry name" value="NAT_camello-type"/>
</dbReference>
<dbReference type="PROSITE" id="PS51186">
    <property type="entry name" value="GNAT"/>
    <property type="match status" value="1"/>
</dbReference>
<organism evidence="5 6">
    <name type="scientific">Actinacidiphila acidipaludis</name>
    <dbReference type="NCBI Taxonomy" id="2873382"/>
    <lineage>
        <taxon>Bacteria</taxon>
        <taxon>Bacillati</taxon>
        <taxon>Actinomycetota</taxon>
        <taxon>Actinomycetes</taxon>
        <taxon>Kitasatosporales</taxon>
        <taxon>Streptomycetaceae</taxon>
        <taxon>Actinacidiphila</taxon>
    </lineage>
</organism>
<dbReference type="CDD" id="cd04301">
    <property type="entry name" value="NAT_SF"/>
    <property type="match status" value="1"/>
</dbReference>
<reference evidence="5 6" key="1">
    <citation type="submission" date="2021-08" db="EMBL/GenBank/DDBJ databases">
        <title>WGS of actinomycetes from Thailand.</title>
        <authorList>
            <person name="Thawai C."/>
        </authorList>
    </citation>
    <scope>NUCLEOTIDE SEQUENCE [LARGE SCALE GENOMIC DNA]</scope>
    <source>
        <strain evidence="5 6">PLK6-54</strain>
    </source>
</reference>
<evidence type="ECO:0000256" key="1">
    <source>
        <dbReference type="ARBA" id="ARBA00022679"/>
    </source>
</evidence>
<evidence type="ECO:0000259" key="3">
    <source>
        <dbReference type="PROSITE" id="PS50995"/>
    </source>
</evidence>
<feature type="region of interest" description="Disordered" evidence="2">
    <location>
        <begin position="309"/>
        <end position="328"/>
    </location>
</feature>
<dbReference type="InterPro" id="IPR000835">
    <property type="entry name" value="HTH_MarR-typ"/>
</dbReference>
<dbReference type="PANTHER" id="PTHR13947:SF37">
    <property type="entry name" value="LD18367P"/>
    <property type="match status" value="1"/>
</dbReference>
<accession>A0ABS7QCF3</accession>
<comment type="caution">
    <text evidence="5">The sequence shown here is derived from an EMBL/GenBank/DDBJ whole genome shotgun (WGS) entry which is preliminary data.</text>
</comment>
<dbReference type="SUPFAM" id="SSF55729">
    <property type="entry name" value="Acyl-CoA N-acyltransferases (Nat)"/>
    <property type="match status" value="1"/>
</dbReference>